<organism evidence="1">
    <name type="scientific">Rhizophora mucronata</name>
    <name type="common">Asiatic mangrove</name>
    <dbReference type="NCBI Taxonomy" id="61149"/>
    <lineage>
        <taxon>Eukaryota</taxon>
        <taxon>Viridiplantae</taxon>
        <taxon>Streptophyta</taxon>
        <taxon>Embryophyta</taxon>
        <taxon>Tracheophyta</taxon>
        <taxon>Spermatophyta</taxon>
        <taxon>Magnoliopsida</taxon>
        <taxon>eudicotyledons</taxon>
        <taxon>Gunneridae</taxon>
        <taxon>Pentapetalae</taxon>
        <taxon>rosids</taxon>
        <taxon>fabids</taxon>
        <taxon>Malpighiales</taxon>
        <taxon>Rhizophoraceae</taxon>
        <taxon>Rhizophora</taxon>
    </lineage>
</organism>
<protein>
    <submittedName>
        <fullName evidence="1">Uncharacterized protein</fullName>
    </submittedName>
</protein>
<sequence length="32" mass="3629">MKISDVRAIIFTDSSFWTSKGLMDRGMCFLGD</sequence>
<accession>A0A2P2NSX4</accession>
<proteinExistence type="predicted"/>
<reference evidence="1" key="1">
    <citation type="submission" date="2018-02" db="EMBL/GenBank/DDBJ databases">
        <title>Rhizophora mucronata_Transcriptome.</title>
        <authorList>
            <person name="Meera S.P."/>
            <person name="Sreeshan A."/>
            <person name="Augustine A."/>
        </authorList>
    </citation>
    <scope>NUCLEOTIDE SEQUENCE</scope>
    <source>
        <tissue evidence="1">Leaf</tissue>
    </source>
</reference>
<dbReference type="EMBL" id="GGEC01065050">
    <property type="protein sequence ID" value="MBX45534.1"/>
    <property type="molecule type" value="Transcribed_RNA"/>
</dbReference>
<name>A0A2P2NSX4_RHIMU</name>
<dbReference type="AlphaFoldDB" id="A0A2P2NSX4"/>
<evidence type="ECO:0000313" key="1">
    <source>
        <dbReference type="EMBL" id="MBX45534.1"/>
    </source>
</evidence>